<feature type="region of interest" description="Disordered" evidence="1">
    <location>
        <begin position="1"/>
        <end position="26"/>
    </location>
</feature>
<gene>
    <name evidence="2" type="ORF">CPB83DRAFT_898748</name>
</gene>
<dbReference type="EMBL" id="MU157917">
    <property type="protein sequence ID" value="KAF9523440.1"/>
    <property type="molecule type" value="Genomic_DNA"/>
</dbReference>
<accession>A0A9P6E6L7</accession>
<feature type="compositionally biased region" description="Polar residues" evidence="1">
    <location>
        <begin position="83"/>
        <end position="114"/>
    </location>
</feature>
<dbReference type="Proteomes" id="UP000807306">
    <property type="component" value="Unassembled WGS sequence"/>
</dbReference>
<evidence type="ECO:0000313" key="3">
    <source>
        <dbReference type="Proteomes" id="UP000807306"/>
    </source>
</evidence>
<feature type="region of interest" description="Disordered" evidence="1">
    <location>
        <begin position="69"/>
        <end position="165"/>
    </location>
</feature>
<evidence type="ECO:0000256" key="1">
    <source>
        <dbReference type="SAM" id="MobiDB-lite"/>
    </source>
</evidence>
<name>A0A9P6E6L7_9AGAR</name>
<proteinExistence type="predicted"/>
<comment type="caution">
    <text evidence="2">The sequence shown here is derived from an EMBL/GenBank/DDBJ whole genome shotgun (WGS) entry which is preliminary data.</text>
</comment>
<organism evidence="2 3">
    <name type="scientific">Crepidotus variabilis</name>
    <dbReference type="NCBI Taxonomy" id="179855"/>
    <lineage>
        <taxon>Eukaryota</taxon>
        <taxon>Fungi</taxon>
        <taxon>Dikarya</taxon>
        <taxon>Basidiomycota</taxon>
        <taxon>Agaricomycotina</taxon>
        <taxon>Agaricomycetes</taxon>
        <taxon>Agaricomycetidae</taxon>
        <taxon>Agaricales</taxon>
        <taxon>Agaricineae</taxon>
        <taxon>Crepidotaceae</taxon>
        <taxon>Crepidotus</taxon>
    </lineage>
</organism>
<feature type="compositionally biased region" description="Polar residues" evidence="1">
    <location>
        <begin position="132"/>
        <end position="141"/>
    </location>
</feature>
<evidence type="ECO:0000313" key="2">
    <source>
        <dbReference type="EMBL" id="KAF9523440.1"/>
    </source>
</evidence>
<dbReference type="AlphaFoldDB" id="A0A9P6E6L7"/>
<protein>
    <submittedName>
        <fullName evidence="2">Uncharacterized protein</fullName>
    </submittedName>
</protein>
<keyword evidence="3" id="KW-1185">Reference proteome</keyword>
<reference evidence="2" key="1">
    <citation type="submission" date="2020-11" db="EMBL/GenBank/DDBJ databases">
        <authorList>
            <consortium name="DOE Joint Genome Institute"/>
            <person name="Ahrendt S."/>
            <person name="Riley R."/>
            <person name="Andreopoulos W."/>
            <person name="Labutti K."/>
            <person name="Pangilinan J."/>
            <person name="Ruiz-Duenas F.J."/>
            <person name="Barrasa J.M."/>
            <person name="Sanchez-Garcia M."/>
            <person name="Camarero S."/>
            <person name="Miyauchi S."/>
            <person name="Serrano A."/>
            <person name="Linde D."/>
            <person name="Babiker R."/>
            <person name="Drula E."/>
            <person name="Ayuso-Fernandez I."/>
            <person name="Pacheco R."/>
            <person name="Padilla G."/>
            <person name="Ferreira P."/>
            <person name="Barriuso J."/>
            <person name="Kellner H."/>
            <person name="Castanera R."/>
            <person name="Alfaro M."/>
            <person name="Ramirez L."/>
            <person name="Pisabarro A.G."/>
            <person name="Kuo A."/>
            <person name="Tritt A."/>
            <person name="Lipzen A."/>
            <person name="He G."/>
            <person name="Yan M."/>
            <person name="Ng V."/>
            <person name="Cullen D."/>
            <person name="Martin F."/>
            <person name="Rosso M.-N."/>
            <person name="Henrissat B."/>
            <person name="Hibbett D."/>
            <person name="Martinez A.T."/>
            <person name="Grigoriev I.V."/>
        </authorList>
    </citation>
    <scope>NUCLEOTIDE SEQUENCE</scope>
    <source>
        <strain evidence="2">CBS 506.95</strain>
    </source>
</reference>
<sequence>MDESLKSCQEAEENLQRVQAEHAKEKEKLADEVAALHRKIGAITPAEDNIQESSRMSVDAGIDSFPSRCLNYTPSPSAHRDSQSPFNPVPSSLGHTTSEQLGSPFRTTSQQTTPGPLFVTRGAFSLRGGVQTPKSSTSRGSITPRGAYSRPTSNKTPMDLLPSTR</sequence>